<dbReference type="SUPFAM" id="SSF56219">
    <property type="entry name" value="DNase I-like"/>
    <property type="match status" value="1"/>
</dbReference>
<name>A0ABN8Q171_9CNID</name>
<protein>
    <submittedName>
        <fullName evidence="1">Uncharacterized protein</fullName>
    </submittedName>
</protein>
<dbReference type="InterPro" id="IPR036691">
    <property type="entry name" value="Endo/exonu/phosph_ase_sf"/>
</dbReference>
<dbReference type="Gene3D" id="3.60.10.10">
    <property type="entry name" value="Endonuclease/exonuclease/phosphatase"/>
    <property type="match status" value="1"/>
</dbReference>
<accession>A0ABN8Q171</accession>
<proteinExistence type="predicted"/>
<reference evidence="1 2" key="1">
    <citation type="submission" date="2022-05" db="EMBL/GenBank/DDBJ databases">
        <authorList>
            <consortium name="Genoscope - CEA"/>
            <person name="William W."/>
        </authorList>
    </citation>
    <scope>NUCLEOTIDE SEQUENCE [LARGE SCALE GENOMIC DNA]</scope>
</reference>
<gene>
    <name evidence="1" type="ORF">PEVE_00001574</name>
</gene>
<evidence type="ECO:0000313" key="2">
    <source>
        <dbReference type="Proteomes" id="UP001159427"/>
    </source>
</evidence>
<organism evidence="1 2">
    <name type="scientific">Porites evermanni</name>
    <dbReference type="NCBI Taxonomy" id="104178"/>
    <lineage>
        <taxon>Eukaryota</taxon>
        <taxon>Metazoa</taxon>
        <taxon>Cnidaria</taxon>
        <taxon>Anthozoa</taxon>
        <taxon>Hexacorallia</taxon>
        <taxon>Scleractinia</taxon>
        <taxon>Fungiina</taxon>
        <taxon>Poritidae</taxon>
        <taxon>Porites</taxon>
    </lineage>
</organism>
<dbReference type="EMBL" id="CALNXI010001089">
    <property type="protein sequence ID" value="CAH3154965.1"/>
    <property type="molecule type" value="Genomic_DNA"/>
</dbReference>
<feature type="non-terminal residue" evidence="1">
    <location>
        <position position="274"/>
    </location>
</feature>
<keyword evidence="2" id="KW-1185">Reference proteome</keyword>
<sequence>ICRWNKHGRVCLFLPANASVPIDLTIAVDVESNPGPVRYTWAITTECRTPQSKAYRSFKPNLTQRAKHYSQYVNYPAQFVYSRRRFLSIRFSCGKIKPGGDILNKLKEFSLLKYRGNRAGRGSGSGLRIPTLASQDRKNANQFRISGRHRTLTVVDLADKLGPSAPKIIPQCMVINARSLAKPDAASALYVELHSNKIDICFVSETWLNNRISSHLVCPNGYILLRKDRAGTRNGGGVAVICRSDCQIKHLFASDSFECVWSVITTPHSKYYVA</sequence>
<feature type="non-terminal residue" evidence="1">
    <location>
        <position position="1"/>
    </location>
</feature>
<dbReference type="Proteomes" id="UP001159427">
    <property type="component" value="Unassembled WGS sequence"/>
</dbReference>
<evidence type="ECO:0000313" key="1">
    <source>
        <dbReference type="EMBL" id="CAH3154965.1"/>
    </source>
</evidence>
<comment type="caution">
    <text evidence="1">The sequence shown here is derived from an EMBL/GenBank/DDBJ whole genome shotgun (WGS) entry which is preliminary data.</text>
</comment>